<protein>
    <submittedName>
        <fullName evidence="1">Uncharacterized protein</fullName>
    </submittedName>
</protein>
<comment type="caution">
    <text evidence="1">The sequence shown here is derived from an EMBL/GenBank/DDBJ whole genome shotgun (WGS) entry which is preliminary data.</text>
</comment>
<dbReference type="EMBL" id="BSYO01000005">
    <property type="protein sequence ID" value="GMH04593.1"/>
    <property type="molecule type" value="Genomic_DNA"/>
</dbReference>
<reference evidence="1" key="1">
    <citation type="submission" date="2023-05" db="EMBL/GenBank/DDBJ databases">
        <title>Nepenthes gracilis genome sequencing.</title>
        <authorList>
            <person name="Fukushima K."/>
        </authorList>
    </citation>
    <scope>NUCLEOTIDE SEQUENCE</scope>
    <source>
        <strain evidence="1">SING2019-196</strain>
    </source>
</reference>
<keyword evidence="2" id="KW-1185">Reference proteome</keyword>
<dbReference type="Proteomes" id="UP001279734">
    <property type="component" value="Unassembled WGS sequence"/>
</dbReference>
<evidence type="ECO:0000313" key="1">
    <source>
        <dbReference type="EMBL" id="GMH04593.1"/>
    </source>
</evidence>
<dbReference type="AlphaFoldDB" id="A0AAD3S538"/>
<name>A0AAD3S538_NEPGR</name>
<evidence type="ECO:0000313" key="2">
    <source>
        <dbReference type="Proteomes" id="UP001279734"/>
    </source>
</evidence>
<accession>A0AAD3S538</accession>
<sequence length="77" mass="8603">MSKGHRPCCANERIGIESLGGCIENVYETRALGDRHIGPTEIEQKGFAQRRLGVHNDEKLCYGEVVEEAMQRGQQTT</sequence>
<proteinExistence type="predicted"/>
<organism evidence="1 2">
    <name type="scientific">Nepenthes gracilis</name>
    <name type="common">Slender pitcher plant</name>
    <dbReference type="NCBI Taxonomy" id="150966"/>
    <lineage>
        <taxon>Eukaryota</taxon>
        <taxon>Viridiplantae</taxon>
        <taxon>Streptophyta</taxon>
        <taxon>Embryophyta</taxon>
        <taxon>Tracheophyta</taxon>
        <taxon>Spermatophyta</taxon>
        <taxon>Magnoliopsida</taxon>
        <taxon>eudicotyledons</taxon>
        <taxon>Gunneridae</taxon>
        <taxon>Pentapetalae</taxon>
        <taxon>Caryophyllales</taxon>
        <taxon>Nepenthaceae</taxon>
        <taxon>Nepenthes</taxon>
    </lineage>
</organism>
<gene>
    <name evidence="1" type="ORF">Nepgr_006433</name>
</gene>